<dbReference type="EMBL" id="UOET01000143">
    <property type="protein sequence ID" value="VAW27659.1"/>
    <property type="molecule type" value="Genomic_DNA"/>
</dbReference>
<proteinExistence type="predicted"/>
<dbReference type="Gene3D" id="2.40.160.130">
    <property type="entry name" value="Capsule assembly protein Wzi"/>
    <property type="match status" value="1"/>
</dbReference>
<evidence type="ECO:0000313" key="1">
    <source>
        <dbReference type="EMBL" id="VAW27659.1"/>
    </source>
</evidence>
<sequence>DYFPVFMPLGLRAAGGDGELANKRSQLWSVFARWLWVKGHAEVYFEYGRSDYFWDGRDLKVEMAHSGAFVFGFRKMIPLKAHKDENIEVLMEFTQLSMNPTTINRHGLSWYMSSAVRAGYTNEGQMLGAGIGPGSNLQTLQVSWLKSLKMIGLRLERYVHNNDFFYANVKDIRSNWVDFSATMLGQWAFRKQLLLNAQLEYVRSLNYQWQYTPPPPPDYWGKKGKDITNIYFKVGITYRF</sequence>
<accession>A0A3B0USP3</accession>
<organism evidence="1">
    <name type="scientific">hydrothermal vent metagenome</name>
    <dbReference type="NCBI Taxonomy" id="652676"/>
    <lineage>
        <taxon>unclassified sequences</taxon>
        <taxon>metagenomes</taxon>
        <taxon>ecological metagenomes</taxon>
    </lineage>
</organism>
<reference evidence="1" key="1">
    <citation type="submission" date="2018-06" db="EMBL/GenBank/DDBJ databases">
        <authorList>
            <person name="Zhirakovskaya E."/>
        </authorList>
    </citation>
    <scope>NUCLEOTIDE SEQUENCE</scope>
</reference>
<gene>
    <name evidence="1" type="ORF">MNBD_BACTEROID07-1997</name>
</gene>
<protein>
    <submittedName>
        <fullName evidence="1">Uncharacterized protein</fullName>
    </submittedName>
</protein>
<name>A0A3B0USP3_9ZZZZ</name>
<dbReference type="AlphaFoldDB" id="A0A3B0USP3"/>
<dbReference type="InterPro" id="IPR038636">
    <property type="entry name" value="Wzi_sf"/>
</dbReference>
<feature type="non-terminal residue" evidence="1">
    <location>
        <position position="1"/>
    </location>
</feature>